<reference evidence="2" key="1">
    <citation type="submission" date="2017-02" db="UniProtKB">
        <authorList>
            <consortium name="WormBaseParasite"/>
        </authorList>
    </citation>
    <scope>IDENTIFICATION</scope>
</reference>
<feature type="domain" description="DUF7083" evidence="1">
    <location>
        <begin position="36"/>
        <end position="77"/>
    </location>
</feature>
<accession>A0A0N4WMS7</accession>
<dbReference type="AlphaFoldDB" id="A0A0N4WMS7"/>
<name>A0A0N4WMS7_HAEPC</name>
<evidence type="ECO:0000313" key="2">
    <source>
        <dbReference type="WBParaSite" id="HPLM_0001253301-mRNA-1"/>
    </source>
</evidence>
<dbReference type="InterPro" id="IPR055510">
    <property type="entry name" value="DUF7083"/>
</dbReference>
<organism evidence="2">
    <name type="scientific">Haemonchus placei</name>
    <name type="common">Barber's pole worm</name>
    <dbReference type="NCBI Taxonomy" id="6290"/>
    <lineage>
        <taxon>Eukaryota</taxon>
        <taxon>Metazoa</taxon>
        <taxon>Ecdysozoa</taxon>
        <taxon>Nematoda</taxon>
        <taxon>Chromadorea</taxon>
        <taxon>Rhabditida</taxon>
        <taxon>Rhabditina</taxon>
        <taxon>Rhabditomorpha</taxon>
        <taxon>Strongyloidea</taxon>
        <taxon>Trichostrongylidae</taxon>
        <taxon>Haemonchus</taxon>
    </lineage>
</organism>
<dbReference type="WBParaSite" id="HPLM_0001253301-mRNA-1">
    <property type="protein sequence ID" value="HPLM_0001253301-mRNA-1"/>
    <property type="gene ID" value="HPLM_0001253301"/>
</dbReference>
<proteinExistence type="predicted"/>
<sequence>MLKQQKDTSDSFLHALEKIEVRISGANPAAAIHSIFDSLCRRIDRFNFDAENGRTFDIRYKRFKDVFDNDCTELSEQVPSIRCRISGSRVRKLQNTAAEEVGSRRRCHNQRPHRRVPTHQVVQGRCKNAGECHKPQHSRQLHHCRNKSVEIVAEPAAPCREEIVAKLKVNHADVFKTGLGRCTKTKATLRLKPDAHPVFRELCLMPTSPLSMKRSTASCRTSAFPGRLLCLGSPDRRRQEVKWNTTPLCRLFYWIE</sequence>
<evidence type="ECO:0000259" key="1">
    <source>
        <dbReference type="Pfam" id="PF23309"/>
    </source>
</evidence>
<dbReference type="Pfam" id="PF23309">
    <property type="entry name" value="DUF7083"/>
    <property type="match status" value="1"/>
</dbReference>
<protein>
    <submittedName>
        <fullName evidence="2">HTH OST-type domain-containing protein</fullName>
    </submittedName>
</protein>